<feature type="region of interest" description="Disordered" evidence="2">
    <location>
        <begin position="182"/>
        <end position="206"/>
    </location>
</feature>
<gene>
    <name evidence="3" type="ORF">IV203_019263</name>
</gene>
<feature type="region of interest" description="Disordered" evidence="2">
    <location>
        <begin position="860"/>
        <end position="930"/>
    </location>
</feature>
<protein>
    <submittedName>
        <fullName evidence="3">Uncharacterized protein</fullName>
    </submittedName>
</protein>
<reference evidence="3" key="1">
    <citation type="journal article" date="2021" name="Sci. Rep.">
        <title>Diploid genomic architecture of Nitzschia inconspicua, an elite biomass production diatom.</title>
        <authorList>
            <person name="Oliver A."/>
            <person name="Podell S."/>
            <person name="Pinowska A."/>
            <person name="Traller J.C."/>
            <person name="Smith S.R."/>
            <person name="McClure R."/>
            <person name="Beliaev A."/>
            <person name="Bohutskyi P."/>
            <person name="Hill E.A."/>
            <person name="Rabines A."/>
            <person name="Zheng H."/>
            <person name="Allen L.Z."/>
            <person name="Kuo A."/>
            <person name="Grigoriev I.V."/>
            <person name="Allen A.E."/>
            <person name="Hazlebeck D."/>
            <person name="Allen E.E."/>
        </authorList>
    </citation>
    <scope>NUCLEOTIDE SEQUENCE</scope>
    <source>
        <strain evidence="3">Hildebrandi</strain>
    </source>
</reference>
<evidence type="ECO:0000256" key="2">
    <source>
        <dbReference type="SAM" id="MobiDB-lite"/>
    </source>
</evidence>
<keyword evidence="4" id="KW-1185">Reference proteome</keyword>
<name>A0A9K3Q4C0_9STRA</name>
<dbReference type="InterPro" id="IPR009563">
    <property type="entry name" value="SSSCA1"/>
</dbReference>
<dbReference type="AlphaFoldDB" id="A0A9K3Q4C0"/>
<feature type="compositionally biased region" description="Acidic residues" evidence="2">
    <location>
        <begin position="916"/>
        <end position="927"/>
    </location>
</feature>
<feature type="region of interest" description="Disordered" evidence="2">
    <location>
        <begin position="814"/>
        <end position="843"/>
    </location>
</feature>
<dbReference type="Proteomes" id="UP000693970">
    <property type="component" value="Unassembled WGS sequence"/>
</dbReference>
<proteinExistence type="predicted"/>
<feature type="compositionally biased region" description="Basic and acidic residues" evidence="2">
    <location>
        <begin position="900"/>
        <end position="913"/>
    </location>
</feature>
<dbReference type="EMBL" id="JAGRRH010000004">
    <property type="protein sequence ID" value="KAG7370693.1"/>
    <property type="molecule type" value="Genomic_DNA"/>
</dbReference>
<reference evidence="3" key="2">
    <citation type="submission" date="2021-04" db="EMBL/GenBank/DDBJ databases">
        <authorList>
            <person name="Podell S."/>
        </authorList>
    </citation>
    <scope>NUCLEOTIDE SEQUENCE</scope>
    <source>
        <strain evidence="3">Hildebrandi</strain>
    </source>
</reference>
<dbReference type="PANTHER" id="PTHR16537">
    <property type="entry name" value="SJOEGREN SYNDROME/SCLERODERMA AUTOANTIGEN 1"/>
    <property type="match status" value="1"/>
</dbReference>
<sequence>MSDQDTATSGSRSVNESKIEQLLSEKLMEGYVLLESSCPVCSTPLVKNEISSKVGKKECSKMPKPVILSSDSFDQPFKPVDGVPICVVCRSHVVTHESEISILERCDSLKDKGSILLALYDSSSGSTRDVEISSKYTTDGSAPVVISVESQETDGEENIVEISPSPREGRVEKPIFVRDSDEEQDWVPMSDGEPAVTAGSKTSFDDTTIQNQPTIQSKTDINDVMQEYSVRREIATKVLGAKMLQGYVLKETTCDRCGMPLMEHRGSVSCVVCPALAKKAKKKMKVQEQEKSQEKSFIQQEIDANRALEWRMREEQLEADRREKEERLQKFREEELERERLAKRQMAVEEEKKRLLEMEREEEARLRDLEEEEVRILLEAQERAAENARREEEARLQSLAKQQQENHRLATLQLETEAMLAAQYAAETVKEKQEANALLDEKRKQEKSTLHLQRAALFAEKLAAEKAKQKEEEQALLEETRRLEHLETQTLSNKSEYMQRDLLEQQHNARLQQKALLDEEITRLEEARRIEELEVRRLAEEQRAEDEARMIAALEADAAAKALAAEDAIKKAKQALEAVNTTKREIIAQTIALAEREAIAETERELKAELEDYKEKVILPTESQLYRERWETLRLEGRAIMTRRVLQGWELLPVACRGAECEMSPLITKHGRRECVVCGGTGTGEDGVYAIDETAEDEDLPFDVTTIDPELLPENALMNLSKYSQESALSYTPHDDFEEKRDMVSKEIGKRMLMGWTLLDASCPTCVMPLMMDDSGNKDICVLCGPLEPTFDASTIKTKDMDYAIDKAFSIEEEEKKKDISPNATLQSEPPAVHTKASPPTSENNDLLLAIKQRADAHRIGDHCDPPAHTKGISKSMYSLADSDDSEDGRPRGNNNDAPKTPKAEPEEVKEAETVPVDEEEDDDDDGERVTLTIPKNFDLSDPEALKDLIKANRKSEDEVHDTIEVTKSGAIYTAKDAMSTEMIAKMFLRSPHGYDFQDIGMEMSVEEVKELVDIFMVTNFNEPVPDDFKYEVARDILEKLQPEVECVVEPAVLFDPEPVYTQPSTTPTSGVINLEHLGSPLSQEHLGFTNRAFHFDDYVETRSVKSSRRSKPTPETLMAQRQKPAPGKSPRPPRAGGNSRRDAAPLIVGGPLSGGTSARHYRNDSRSIGGMSRAESVASDALESIYIRIDQCKAKLMDPNHTIEEQLATADLLEKLAKAAVAIKAMETIEQNE</sequence>
<comment type="caution">
    <text evidence="3">The sequence shown here is derived from an EMBL/GenBank/DDBJ whole genome shotgun (WGS) entry which is preliminary data.</text>
</comment>
<accession>A0A9K3Q4C0</accession>
<dbReference type="InterPro" id="IPR051888">
    <property type="entry name" value="UPF0148_domain"/>
</dbReference>
<evidence type="ECO:0000256" key="1">
    <source>
        <dbReference type="SAM" id="Coils"/>
    </source>
</evidence>
<feature type="region of interest" description="Disordered" evidence="2">
    <location>
        <begin position="1104"/>
        <end position="1173"/>
    </location>
</feature>
<evidence type="ECO:0000313" key="4">
    <source>
        <dbReference type="Proteomes" id="UP000693970"/>
    </source>
</evidence>
<dbReference type="OrthoDB" id="49645at2759"/>
<keyword evidence="1" id="KW-0175">Coiled coil</keyword>
<feature type="coiled-coil region" evidence="1">
    <location>
        <begin position="305"/>
        <end position="489"/>
    </location>
</feature>
<dbReference type="Pfam" id="PF06677">
    <property type="entry name" value="Auto_anti-p27"/>
    <property type="match status" value="3"/>
</dbReference>
<organism evidence="3 4">
    <name type="scientific">Nitzschia inconspicua</name>
    <dbReference type="NCBI Taxonomy" id="303405"/>
    <lineage>
        <taxon>Eukaryota</taxon>
        <taxon>Sar</taxon>
        <taxon>Stramenopiles</taxon>
        <taxon>Ochrophyta</taxon>
        <taxon>Bacillariophyta</taxon>
        <taxon>Bacillariophyceae</taxon>
        <taxon>Bacillariophycidae</taxon>
        <taxon>Bacillariales</taxon>
        <taxon>Bacillariaceae</taxon>
        <taxon>Nitzschia</taxon>
    </lineage>
</organism>
<evidence type="ECO:0000313" key="3">
    <source>
        <dbReference type="EMBL" id="KAG7370693.1"/>
    </source>
</evidence>
<dbReference type="PANTHER" id="PTHR16537:SF1">
    <property type="entry name" value="PROTEIN ZNRD2"/>
    <property type="match status" value="1"/>
</dbReference>
<feature type="coiled-coil region" evidence="1">
    <location>
        <begin position="514"/>
        <end position="616"/>
    </location>
</feature>